<dbReference type="AlphaFoldDB" id="A0A178ZVU2"/>
<evidence type="ECO:0000313" key="3">
    <source>
        <dbReference type="EMBL" id="OAP63832.1"/>
    </source>
</evidence>
<feature type="region of interest" description="Disordered" evidence="1">
    <location>
        <begin position="66"/>
        <end position="196"/>
    </location>
</feature>
<evidence type="ECO:0000313" key="4">
    <source>
        <dbReference type="Proteomes" id="UP000078343"/>
    </source>
</evidence>
<name>A0A178ZVU2_9EURO</name>
<protein>
    <submittedName>
        <fullName evidence="3">Uncharacterized protein</fullName>
    </submittedName>
</protein>
<reference evidence="3 4" key="1">
    <citation type="submission" date="2016-04" db="EMBL/GenBank/DDBJ databases">
        <title>Draft genome of Fonsecaea erecta CBS 125763.</title>
        <authorList>
            <person name="Weiss V.A."/>
            <person name="Vicente V.A."/>
            <person name="Raittz R.T."/>
            <person name="Moreno L.F."/>
            <person name="De Souza E.M."/>
            <person name="Pedrosa F.O."/>
            <person name="Steffens M.B."/>
            <person name="Faoro H."/>
            <person name="Tadra-Sfeir M.Z."/>
            <person name="Najafzadeh M.J."/>
            <person name="Felipe M.S."/>
            <person name="Teixeira M."/>
            <person name="Sun J."/>
            <person name="Xi L."/>
            <person name="Gomes R."/>
            <person name="De Azevedo C.M."/>
            <person name="Salgado C.G."/>
            <person name="Da Silva M.B."/>
            <person name="Nascimento M.F."/>
            <person name="Queiroz-Telles F."/>
            <person name="Attili D.S."/>
            <person name="Gorbushina A."/>
        </authorList>
    </citation>
    <scope>NUCLEOTIDE SEQUENCE [LARGE SCALE GENOMIC DNA]</scope>
    <source>
        <strain evidence="3 4">CBS 125763</strain>
    </source>
</reference>
<feature type="compositionally biased region" description="Low complexity" evidence="1">
    <location>
        <begin position="66"/>
        <end position="75"/>
    </location>
</feature>
<proteinExistence type="predicted"/>
<dbReference type="OrthoDB" id="4161617at2759"/>
<feature type="compositionally biased region" description="Low complexity" evidence="1">
    <location>
        <begin position="120"/>
        <end position="193"/>
    </location>
</feature>
<dbReference type="GeneID" id="30007229"/>
<feature type="compositionally biased region" description="Polar residues" evidence="1">
    <location>
        <begin position="81"/>
        <end position="113"/>
    </location>
</feature>
<sequence>MMARVRDTTNNDNNDDEVSCSETFPPFFPPFSGHRVFATGFESLHTRSKFTRTAVDIMDTTTATNTSLSASNTSTDDQPRETSTTQWPSEDSQDQGPSPSTVNEVDLSSTGSGLPTVGDTSSPTVPSSSSPLSLLAATSPSASMTTFRSTSPSPIPSPHSSTVSWASDSSLSPTSLNFSTSTSTPTSTSAVNTLASPPSSAYTTGIYIALGIFLFFGVLCAFVTSHISANTIKGLFHRGERGSGGAREEQ</sequence>
<comment type="caution">
    <text evidence="3">The sequence shown here is derived from an EMBL/GenBank/DDBJ whole genome shotgun (WGS) entry which is preliminary data.</text>
</comment>
<keyword evidence="2" id="KW-1133">Transmembrane helix</keyword>
<keyword evidence="4" id="KW-1185">Reference proteome</keyword>
<feature type="transmembrane region" description="Helical" evidence="2">
    <location>
        <begin position="206"/>
        <end position="229"/>
    </location>
</feature>
<feature type="region of interest" description="Disordered" evidence="1">
    <location>
        <begin position="1"/>
        <end position="21"/>
    </location>
</feature>
<keyword evidence="2" id="KW-0472">Membrane</keyword>
<gene>
    <name evidence="3" type="ORF">AYL99_03059</name>
</gene>
<accession>A0A178ZVU2</accession>
<evidence type="ECO:0000256" key="1">
    <source>
        <dbReference type="SAM" id="MobiDB-lite"/>
    </source>
</evidence>
<organism evidence="3 4">
    <name type="scientific">Fonsecaea erecta</name>
    <dbReference type="NCBI Taxonomy" id="1367422"/>
    <lineage>
        <taxon>Eukaryota</taxon>
        <taxon>Fungi</taxon>
        <taxon>Dikarya</taxon>
        <taxon>Ascomycota</taxon>
        <taxon>Pezizomycotina</taxon>
        <taxon>Eurotiomycetes</taxon>
        <taxon>Chaetothyriomycetidae</taxon>
        <taxon>Chaetothyriales</taxon>
        <taxon>Herpotrichiellaceae</taxon>
        <taxon>Fonsecaea</taxon>
    </lineage>
</organism>
<dbReference type="RefSeq" id="XP_018697199.1">
    <property type="nucleotide sequence ID" value="XM_018834575.1"/>
</dbReference>
<dbReference type="Proteomes" id="UP000078343">
    <property type="component" value="Unassembled WGS sequence"/>
</dbReference>
<keyword evidence="2" id="KW-0812">Transmembrane</keyword>
<evidence type="ECO:0000256" key="2">
    <source>
        <dbReference type="SAM" id="Phobius"/>
    </source>
</evidence>
<dbReference type="EMBL" id="LVYI01000002">
    <property type="protein sequence ID" value="OAP63832.1"/>
    <property type="molecule type" value="Genomic_DNA"/>
</dbReference>